<accession>A0AAE0B0J6</accession>
<comment type="similarity">
    <text evidence="1 5">Belongs to the cytochrome P450 family.</text>
</comment>
<dbReference type="PRINTS" id="PR00385">
    <property type="entry name" value="P450"/>
</dbReference>
<dbReference type="PROSITE" id="PS00086">
    <property type="entry name" value="CYTOCHROME_P450"/>
    <property type="match status" value="1"/>
</dbReference>
<evidence type="ECO:0000256" key="5">
    <source>
        <dbReference type="RuleBase" id="RU000461"/>
    </source>
</evidence>
<dbReference type="AlphaFoldDB" id="A0AAE0B0J6"/>
<evidence type="ECO:0000256" key="3">
    <source>
        <dbReference type="ARBA" id="ARBA00023004"/>
    </source>
</evidence>
<gene>
    <name evidence="7" type="ORF">Dsin_006871</name>
</gene>
<protein>
    <recommendedName>
        <fullName evidence="9">Cytochrome P450</fullName>
    </recommendedName>
</protein>
<organism evidence="7 8">
    <name type="scientific">Dipteronia sinensis</name>
    <dbReference type="NCBI Taxonomy" id="43782"/>
    <lineage>
        <taxon>Eukaryota</taxon>
        <taxon>Viridiplantae</taxon>
        <taxon>Streptophyta</taxon>
        <taxon>Embryophyta</taxon>
        <taxon>Tracheophyta</taxon>
        <taxon>Spermatophyta</taxon>
        <taxon>Magnoliopsida</taxon>
        <taxon>eudicotyledons</taxon>
        <taxon>Gunneridae</taxon>
        <taxon>Pentapetalae</taxon>
        <taxon>rosids</taxon>
        <taxon>malvids</taxon>
        <taxon>Sapindales</taxon>
        <taxon>Sapindaceae</taxon>
        <taxon>Hippocastanoideae</taxon>
        <taxon>Acereae</taxon>
        <taxon>Dipteronia</taxon>
    </lineage>
</organism>
<evidence type="ECO:0008006" key="9">
    <source>
        <dbReference type="Google" id="ProtNLM"/>
    </source>
</evidence>
<keyword evidence="6" id="KW-1133">Transmembrane helix</keyword>
<comment type="caution">
    <text evidence="7">The sequence shown here is derived from an EMBL/GenBank/DDBJ whole genome shotgun (WGS) entry which is preliminary data.</text>
</comment>
<dbReference type="PRINTS" id="PR00463">
    <property type="entry name" value="EP450I"/>
</dbReference>
<dbReference type="CDD" id="cd11072">
    <property type="entry name" value="CYP71-like"/>
    <property type="match status" value="1"/>
</dbReference>
<dbReference type="PANTHER" id="PTHR47955">
    <property type="entry name" value="CYTOCHROME P450 FAMILY 71 PROTEIN"/>
    <property type="match status" value="1"/>
</dbReference>
<evidence type="ECO:0000313" key="8">
    <source>
        <dbReference type="Proteomes" id="UP001281410"/>
    </source>
</evidence>
<evidence type="ECO:0000256" key="6">
    <source>
        <dbReference type="SAM" id="Phobius"/>
    </source>
</evidence>
<dbReference type="PANTHER" id="PTHR47955:SF15">
    <property type="entry name" value="CYTOCHROME P450 71A2-LIKE"/>
    <property type="match status" value="1"/>
</dbReference>
<dbReference type="InterPro" id="IPR002401">
    <property type="entry name" value="Cyt_P450_E_grp-I"/>
</dbReference>
<keyword evidence="6" id="KW-0812">Transmembrane</keyword>
<dbReference type="SUPFAM" id="SSF48264">
    <property type="entry name" value="Cytochrome P450"/>
    <property type="match status" value="1"/>
</dbReference>
<keyword evidence="8" id="KW-1185">Reference proteome</keyword>
<dbReference type="GO" id="GO:0005506">
    <property type="term" value="F:iron ion binding"/>
    <property type="evidence" value="ECO:0007669"/>
    <property type="project" value="InterPro"/>
</dbReference>
<dbReference type="InterPro" id="IPR036396">
    <property type="entry name" value="Cyt_P450_sf"/>
</dbReference>
<evidence type="ECO:0000256" key="1">
    <source>
        <dbReference type="ARBA" id="ARBA00010617"/>
    </source>
</evidence>
<dbReference type="InterPro" id="IPR017972">
    <property type="entry name" value="Cyt_P450_CS"/>
</dbReference>
<dbReference type="Gene3D" id="1.10.630.10">
    <property type="entry name" value="Cytochrome P450"/>
    <property type="match status" value="1"/>
</dbReference>
<dbReference type="EMBL" id="JANJYJ010000002">
    <property type="protein sequence ID" value="KAK3227009.1"/>
    <property type="molecule type" value="Genomic_DNA"/>
</dbReference>
<keyword evidence="5" id="KW-0503">Monooxygenase</keyword>
<dbReference type="GO" id="GO:0016705">
    <property type="term" value="F:oxidoreductase activity, acting on paired donors, with incorporation or reduction of molecular oxygen"/>
    <property type="evidence" value="ECO:0007669"/>
    <property type="project" value="InterPro"/>
</dbReference>
<proteinExistence type="inferred from homology"/>
<name>A0AAE0B0J6_9ROSI</name>
<feature type="transmembrane region" description="Helical" evidence="6">
    <location>
        <begin position="20"/>
        <end position="36"/>
    </location>
</feature>
<evidence type="ECO:0000313" key="7">
    <source>
        <dbReference type="EMBL" id="KAK3227009.1"/>
    </source>
</evidence>
<keyword evidence="2 4" id="KW-0479">Metal-binding</keyword>
<keyword evidence="4 5" id="KW-0349">Heme</keyword>
<comment type="cofactor">
    <cofactor evidence="4">
        <name>heme</name>
        <dbReference type="ChEBI" id="CHEBI:30413"/>
    </cofactor>
</comment>
<dbReference type="Proteomes" id="UP001281410">
    <property type="component" value="Unassembled WGS sequence"/>
</dbReference>
<keyword evidence="5" id="KW-0560">Oxidoreductase</keyword>
<dbReference type="FunFam" id="1.10.630.10:FF:000011">
    <property type="entry name" value="Cytochrome P450 83B1"/>
    <property type="match status" value="1"/>
</dbReference>
<keyword evidence="6" id="KW-0472">Membrane</keyword>
<sequence length="512" mass="57649">MALQSWYEQAITVELLDYNTLFLCLLFVLPLVLVLFKQYLLKSEKLINLPPSPPKLPIIGNLHLLGTLPHRSLRALSDKYGPLMLLRLGHSSTLVVSSADMASEMVKTRDIVSSNRPKTTATNIFLYGCRDFAFAPYGEYWRHARKICVLELLSMKRVQSFTYVREEEVEILLDKIRLSCFDGGIVDLTVMLQAAVNNVVARCVLGRKAEEENGSGKFGVLSRRVMLLMTAFCFGDVFPSLACLDVVTGHIGRINTTFKAIDALLDQVIEEHRTSNGDDVDDQFDKKDFVHILLQLQKDGMFEIDLTQNDMKAILMDMFVAGTDTTSTTLEWVMAELVRHPNIMKKAQEEVRSVMKNKLKIDMNEMDYLKCVIKETLRLHAPVPLIPRETSTITNLGGYDIPEKTRVFVNAWAIPGSCLRAEEFIPKRFENNCVDFKGQDFQFIPFGGGRRGCPGLSFGVAAAKFVLANILYSFDWKLPSGAVADNLDMTEVIGLTVRKKLPLLLLPTFYSP</sequence>
<reference evidence="7" key="1">
    <citation type="journal article" date="2023" name="Plant J.">
        <title>Genome sequences and population genomics provide insights into the demographic history, inbreeding, and mutation load of two 'living fossil' tree species of Dipteronia.</title>
        <authorList>
            <person name="Feng Y."/>
            <person name="Comes H.P."/>
            <person name="Chen J."/>
            <person name="Zhu S."/>
            <person name="Lu R."/>
            <person name="Zhang X."/>
            <person name="Li P."/>
            <person name="Qiu J."/>
            <person name="Olsen K.M."/>
            <person name="Qiu Y."/>
        </authorList>
    </citation>
    <scope>NUCLEOTIDE SEQUENCE</scope>
    <source>
        <strain evidence="7">NBL</strain>
    </source>
</reference>
<evidence type="ECO:0000256" key="4">
    <source>
        <dbReference type="PIRSR" id="PIRSR602401-1"/>
    </source>
</evidence>
<dbReference type="InterPro" id="IPR001128">
    <property type="entry name" value="Cyt_P450"/>
</dbReference>
<dbReference type="Pfam" id="PF00067">
    <property type="entry name" value="p450"/>
    <property type="match status" value="1"/>
</dbReference>
<keyword evidence="3 4" id="KW-0408">Iron</keyword>
<dbReference type="GO" id="GO:0004497">
    <property type="term" value="F:monooxygenase activity"/>
    <property type="evidence" value="ECO:0007669"/>
    <property type="project" value="UniProtKB-KW"/>
</dbReference>
<dbReference type="GO" id="GO:0020037">
    <property type="term" value="F:heme binding"/>
    <property type="evidence" value="ECO:0007669"/>
    <property type="project" value="InterPro"/>
</dbReference>
<evidence type="ECO:0000256" key="2">
    <source>
        <dbReference type="ARBA" id="ARBA00022723"/>
    </source>
</evidence>
<feature type="binding site" description="axial binding residue" evidence="4">
    <location>
        <position position="453"/>
    </location>
    <ligand>
        <name>heme</name>
        <dbReference type="ChEBI" id="CHEBI:30413"/>
    </ligand>
    <ligandPart>
        <name>Fe</name>
        <dbReference type="ChEBI" id="CHEBI:18248"/>
    </ligandPart>
</feature>